<gene>
    <name evidence="1" type="ORF">DPEC_G00230110</name>
</gene>
<name>A0ACC2G1N5_DALPE</name>
<proteinExistence type="predicted"/>
<evidence type="ECO:0000313" key="2">
    <source>
        <dbReference type="Proteomes" id="UP001157502"/>
    </source>
</evidence>
<protein>
    <submittedName>
        <fullName evidence="1">Uncharacterized protein</fullName>
    </submittedName>
</protein>
<sequence>MSSAVKSSSGWTWRSHNVLEESDGGTVDSPEGPPAPDHFRKLRSSSSLNSLRMTLKKRLPLRSVQANSLPDPELTPDPTWETLQANQKTSAVQQLTRSARNHIGGVYQRFQRSRAEVHEECLVATPGRVCDGRDNSVGVSSRTPRCTPVRSTTLLPSTTPKRTAKVGTPRRTPASGREARRTPVEEKRGVKNGGGRRQLVRMAALRSPFASPNTLSLRRMFDRDLESVSSGLRKLKRLSQAFDDVIGRDDRREVSYSLIKE</sequence>
<dbReference type="Proteomes" id="UP001157502">
    <property type="component" value="Chromosome 19"/>
</dbReference>
<comment type="caution">
    <text evidence="1">The sequence shown here is derived from an EMBL/GenBank/DDBJ whole genome shotgun (WGS) entry which is preliminary data.</text>
</comment>
<dbReference type="EMBL" id="CM055746">
    <property type="protein sequence ID" value="KAJ7997544.1"/>
    <property type="molecule type" value="Genomic_DNA"/>
</dbReference>
<accession>A0ACC2G1N5</accession>
<organism evidence="1 2">
    <name type="scientific">Dallia pectoralis</name>
    <name type="common">Alaska blackfish</name>
    <dbReference type="NCBI Taxonomy" id="75939"/>
    <lineage>
        <taxon>Eukaryota</taxon>
        <taxon>Metazoa</taxon>
        <taxon>Chordata</taxon>
        <taxon>Craniata</taxon>
        <taxon>Vertebrata</taxon>
        <taxon>Euteleostomi</taxon>
        <taxon>Actinopterygii</taxon>
        <taxon>Neopterygii</taxon>
        <taxon>Teleostei</taxon>
        <taxon>Protacanthopterygii</taxon>
        <taxon>Esociformes</taxon>
        <taxon>Umbridae</taxon>
        <taxon>Dallia</taxon>
    </lineage>
</organism>
<evidence type="ECO:0000313" key="1">
    <source>
        <dbReference type="EMBL" id="KAJ7997544.1"/>
    </source>
</evidence>
<keyword evidence="2" id="KW-1185">Reference proteome</keyword>
<reference evidence="1" key="1">
    <citation type="submission" date="2021-05" db="EMBL/GenBank/DDBJ databases">
        <authorList>
            <person name="Pan Q."/>
            <person name="Jouanno E."/>
            <person name="Zahm M."/>
            <person name="Klopp C."/>
            <person name="Cabau C."/>
            <person name="Louis A."/>
            <person name="Berthelot C."/>
            <person name="Parey E."/>
            <person name="Roest Crollius H."/>
            <person name="Montfort J."/>
            <person name="Robinson-Rechavi M."/>
            <person name="Bouchez O."/>
            <person name="Lampietro C."/>
            <person name="Lopez Roques C."/>
            <person name="Donnadieu C."/>
            <person name="Postlethwait J."/>
            <person name="Bobe J."/>
            <person name="Dillon D."/>
            <person name="Chandos A."/>
            <person name="von Hippel F."/>
            <person name="Guiguen Y."/>
        </authorList>
    </citation>
    <scope>NUCLEOTIDE SEQUENCE</scope>
    <source>
        <strain evidence="1">YG-Jan2019</strain>
    </source>
</reference>